<accession>A0AA47GBJ5</accession>
<dbReference type="Proteomes" id="UP001164714">
    <property type="component" value="Chromosome"/>
</dbReference>
<organism evidence="1 2">
    <name type="scientific">Aerococcus urinaeequi</name>
    <dbReference type="NCBI Taxonomy" id="51665"/>
    <lineage>
        <taxon>Bacteria</taxon>
        <taxon>Bacillati</taxon>
        <taxon>Bacillota</taxon>
        <taxon>Bacilli</taxon>
        <taxon>Lactobacillales</taxon>
        <taxon>Aerococcaceae</taxon>
        <taxon>Aerococcus</taxon>
    </lineage>
</organism>
<sequence length="93" mass="10723">MKKQIEFEQLEKLGNNSHDIKVLTKIQDYILNELGEQSVKAGQSNNKEEFAFLGYEFSVLAEQIIYLNHLILDKAIENDSNVQKYLKSDSESN</sequence>
<protein>
    <submittedName>
        <fullName evidence="1">Uncharacterized protein</fullName>
    </submittedName>
</protein>
<evidence type="ECO:0000313" key="2">
    <source>
        <dbReference type="Proteomes" id="UP001164714"/>
    </source>
</evidence>
<dbReference type="RefSeq" id="WP_269105135.1">
    <property type="nucleotide sequence ID" value="NZ_CP114063.1"/>
</dbReference>
<reference evidence="1" key="1">
    <citation type="submission" date="2022-12" db="EMBL/GenBank/DDBJ databases">
        <title>Whole genome sequence analysis of a duck derived balloon bacteium Aerococcus urinaeequi henan2020.</title>
        <authorList>
            <person name="Zhang H."/>
            <person name="Qiao H.X."/>
            <person name="Bian C.Z."/>
            <person name="Shu J.C."/>
        </authorList>
    </citation>
    <scope>NUCLEOTIDE SEQUENCE</scope>
    <source>
        <strain evidence="1">2020-HN-1</strain>
    </source>
</reference>
<evidence type="ECO:0000313" key="1">
    <source>
        <dbReference type="EMBL" id="WAT24758.1"/>
    </source>
</evidence>
<gene>
    <name evidence="1" type="ORF">OZ415_01220</name>
</gene>
<name>A0AA47GBJ5_9LACT</name>
<dbReference type="EMBL" id="CP114063">
    <property type="protein sequence ID" value="WAT24758.1"/>
    <property type="molecule type" value="Genomic_DNA"/>
</dbReference>
<dbReference type="AlphaFoldDB" id="A0AA47GBJ5"/>
<proteinExistence type="predicted"/>